<feature type="domain" description="Adenylyl/Guanylyl and SMODS C-terminal sensor" evidence="2">
    <location>
        <begin position="305"/>
        <end position="432"/>
    </location>
</feature>
<keyword evidence="4" id="KW-1185">Reference proteome</keyword>
<dbReference type="InterPro" id="IPR040511">
    <property type="entry name" value="AGS_C"/>
</dbReference>
<comment type="caution">
    <text evidence="3">The sequence shown here is derived from an EMBL/GenBank/DDBJ whole genome shotgun (WGS) entry which is preliminary data.</text>
</comment>
<name>A0ABT4APX1_9BACT</name>
<dbReference type="CDD" id="cd05400">
    <property type="entry name" value="NT_2-5OAS_ClassI-CCAase"/>
    <property type="match status" value="1"/>
</dbReference>
<dbReference type="InterPro" id="IPR043519">
    <property type="entry name" value="NT_sf"/>
</dbReference>
<proteinExistence type="predicted"/>
<reference evidence="3 4" key="1">
    <citation type="submission" date="2022-11" db="EMBL/GenBank/DDBJ databases">
        <title>Minimal conservation of predation-associated metabolite biosynthetic gene clusters underscores biosynthetic potential of Myxococcota including descriptions for ten novel species: Archangium lansinium sp. nov., Myxococcus landrumus sp. nov., Nannocystis bai.</title>
        <authorList>
            <person name="Ahearne A."/>
            <person name="Stevens C."/>
            <person name="Phillips K."/>
        </authorList>
    </citation>
    <scope>NUCLEOTIDE SEQUENCE [LARGE SCALE GENOMIC DNA]</scope>
    <source>
        <strain evidence="3 4">MIWBW</strain>
    </source>
</reference>
<evidence type="ECO:0000313" key="3">
    <source>
        <dbReference type="EMBL" id="MCY1083746.1"/>
    </source>
</evidence>
<sequence>MGLGETFSEFLSNVQIDNAETISLRYGEITAALNKKFRDTESKTDNRLQVGSYGRGTAIRGVSDLDMLYIMPDTSWDDYKEEGGQSKLLTAASNAIKDRYPKTDIRVDRLVVSVLYESFHVEVQPVFKEKDGSFKYPDTYGGGSWKNTKPRDEIDAMSQVDERKNGNLRRLAKMARAWKNKHGVGMGGLLIDTLAHNFLESTEAYDDKSFLYYDWMSRDFFAYLAELPDQAFFLALGSKQQVKVKKKFQKKAKKAHELCLKAIEAEGKSTQNAKWRKVYGRGFPADAADLKKSALVMDGVHRATNTEQFFEDRFPYDVRYNIELECEVSQNGFREFLLTERLAKRLRLQRKRSLRFFVKWHDVPEPFKLYWKVLNRGTEAIRRDNIRGQILEDAGHLERTESSIFYGDHIVECVAVKNGVVVATDRIRVPIEGEGGGQE</sequence>
<organism evidence="3 4">
    <name type="scientific">Archangium lansingense</name>
    <dbReference type="NCBI Taxonomy" id="2995310"/>
    <lineage>
        <taxon>Bacteria</taxon>
        <taxon>Pseudomonadati</taxon>
        <taxon>Myxococcota</taxon>
        <taxon>Myxococcia</taxon>
        <taxon>Myxococcales</taxon>
        <taxon>Cystobacterineae</taxon>
        <taxon>Archangiaceae</taxon>
        <taxon>Archangium</taxon>
    </lineage>
</organism>
<dbReference type="Proteomes" id="UP001207654">
    <property type="component" value="Unassembled WGS sequence"/>
</dbReference>
<dbReference type="Pfam" id="PF18134">
    <property type="entry name" value="AGS_C"/>
    <property type="match status" value="1"/>
</dbReference>
<keyword evidence="1" id="KW-0051">Antiviral defense</keyword>
<gene>
    <name evidence="3" type="ORF">OV287_55835</name>
</gene>
<dbReference type="InterPro" id="IPR006116">
    <property type="entry name" value="NT_2-5OAS_ClassI-CCAase"/>
</dbReference>
<dbReference type="Gene3D" id="3.30.460.10">
    <property type="entry name" value="Beta Polymerase, domain 2"/>
    <property type="match status" value="1"/>
</dbReference>
<evidence type="ECO:0000256" key="1">
    <source>
        <dbReference type="ARBA" id="ARBA00023118"/>
    </source>
</evidence>
<evidence type="ECO:0000259" key="2">
    <source>
        <dbReference type="Pfam" id="PF18134"/>
    </source>
</evidence>
<dbReference type="Pfam" id="PF18144">
    <property type="entry name" value="SMODS"/>
    <property type="match status" value="1"/>
</dbReference>
<dbReference type="SUPFAM" id="SSF81301">
    <property type="entry name" value="Nucleotidyltransferase"/>
    <property type="match status" value="1"/>
</dbReference>
<evidence type="ECO:0000313" key="4">
    <source>
        <dbReference type="Proteomes" id="UP001207654"/>
    </source>
</evidence>
<dbReference type="EMBL" id="JAPNKA010000002">
    <property type="protein sequence ID" value="MCY1083746.1"/>
    <property type="molecule type" value="Genomic_DNA"/>
</dbReference>
<protein>
    <recommendedName>
        <fullName evidence="2">Adenylyl/Guanylyl and SMODS C-terminal sensor domain-containing protein</fullName>
    </recommendedName>
</protein>
<dbReference type="RefSeq" id="WP_267542626.1">
    <property type="nucleotide sequence ID" value="NZ_JAPNKA010000002.1"/>
</dbReference>
<accession>A0ABT4APX1</accession>
<dbReference type="PROSITE" id="PS50152">
    <property type="entry name" value="25A_SYNTH_3"/>
    <property type="match status" value="1"/>
</dbReference>